<gene>
    <name evidence="9" type="ORF">QJ521_05790</name>
</gene>
<protein>
    <submittedName>
        <fullName evidence="9">EFR1 family ferrodoxin</fullName>
    </submittedName>
</protein>
<dbReference type="NCBIfam" id="NF038196">
    <property type="entry name" value="ferrodoxin_EFR1"/>
    <property type="match status" value="1"/>
</dbReference>
<dbReference type="Gene3D" id="3.40.50.360">
    <property type="match status" value="1"/>
</dbReference>
<dbReference type="InterPro" id="IPR029039">
    <property type="entry name" value="Flavoprotein-like_sf"/>
</dbReference>
<accession>A0AAW6U518</accession>
<sequence length="276" mass="32060">MKIAIFLFSGTGNTYFIGKKLQDGFKEKSIFCDLFTIEKKRNDNQLIEDYDVIGLGYPIYGSDVPLLIKKWIDGLKMQNHKKAFVFCTQMMYSGDSAAYGGRLLEKKGFIIRQQAHFNMPNNITDYKILRPFNKHNLKKIEQRKNKQVNRFVKKILIDKKSRKGSNLISLCLGLLQRIPYQKIEMKWISDTIKIEDQCILCEKCIELCPTENFEIKDGILKTKNMCIACYRCINHCPVNALHSSKNALVKYPYKGPVENFNIKDVMEDCITTHEMN</sequence>
<keyword evidence="10" id="KW-1185">Reference proteome</keyword>
<dbReference type="InterPro" id="IPR047964">
    <property type="entry name" value="EFR1-like"/>
</dbReference>
<name>A0AAW6U518_9MOLU</name>
<keyword evidence="7" id="KW-0411">Iron-sulfur</keyword>
<keyword evidence="3" id="KW-0479">Metal-binding</keyword>
<dbReference type="InterPro" id="IPR017900">
    <property type="entry name" value="4Fe4S_Fe_S_CS"/>
</dbReference>
<dbReference type="AlphaFoldDB" id="A0AAW6U518"/>
<dbReference type="PROSITE" id="PS00198">
    <property type="entry name" value="4FE4S_FER_1"/>
    <property type="match status" value="2"/>
</dbReference>
<dbReference type="Proteomes" id="UP001431532">
    <property type="component" value="Unassembled WGS sequence"/>
</dbReference>
<evidence type="ECO:0000256" key="4">
    <source>
        <dbReference type="ARBA" id="ARBA00022737"/>
    </source>
</evidence>
<feature type="domain" description="4Fe-4S ferredoxin-type" evidence="8">
    <location>
        <begin position="188"/>
        <end position="218"/>
    </location>
</feature>
<keyword evidence="1" id="KW-0813">Transport</keyword>
<dbReference type="SUPFAM" id="SSF54862">
    <property type="entry name" value="4Fe-4S ferredoxins"/>
    <property type="match status" value="1"/>
</dbReference>
<dbReference type="GO" id="GO:0046872">
    <property type="term" value="F:metal ion binding"/>
    <property type="evidence" value="ECO:0007669"/>
    <property type="project" value="UniProtKB-KW"/>
</dbReference>
<evidence type="ECO:0000256" key="6">
    <source>
        <dbReference type="ARBA" id="ARBA00023004"/>
    </source>
</evidence>
<dbReference type="PROSITE" id="PS51379">
    <property type="entry name" value="4FE4S_FER_2"/>
    <property type="match status" value="2"/>
</dbReference>
<proteinExistence type="predicted"/>
<keyword evidence="6" id="KW-0408">Iron</keyword>
<dbReference type="Gene3D" id="3.30.70.20">
    <property type="match status" value="1"/>
</dbReference>
<feature type="domain" description="4Fe-4S ferredoxin-type" evidence="8">
    <location>
        <begin position="223"/>
        <end position="246"/>
    </location>
</feature>
<dbReference type="PANTHER" id="PTHR43687">
    <property type="entry name" value="ADENYLYLSULFATE REDUCTASE, BETA SUBUNIT"/>
    <property type="match status" value="1"/>
</dbReference>
<dbReference type="EMBL" id="JASCXW010000016">
    <property type="protein sequence ID" value="MDI6453066.1"/>
    <property type="molecule type" value="Genomic_DNA"/>
</dbReference>
<keyword evidence="4" id="KW-0677">Repeat</keyword>
<reference evidence="9" key="1">
    <citation type="submission" date="2023-05" db="EMBL/GenBank/DDBJ databases">
        <title>Mariniplasma microaerophilum sp. nov., a novel anaerobic mollicute isolated from terrestrial mud volcano, Taman Peninsula, Russia.</title>
        <authorList>
            <person name="Khomyakova M.A."/>
            <person name="Merkel A.Y."/>
            <person name="Slobodkin A.I."/>
        </authorList>
    </citation>
    <scope>NUCLEOTIDE SEQUENCE</scope>
    <source>
        <strain evidence="9">M4Ah</strain>
    </source>
</reference>
<dbReference type="InterPro" id="IPR050572">
    <property type="entry name" value="Fe-S_Ferredoxin"/>
</dbReference>
<evidence type="ECO:0000256" key="1">
    <source>
        <dbReference type="ARBA" id="ARBA00022448"/>
    </source>
</evidence>
<comment type="caution">
    <text evidence="9">The sequence shown here is derived from an EMBL/GenBank/DDBJ whole genome shotgun (WGS) entry which is preliminary data.</text>
</comment>
<dbReference type="Pfam" id="PF12724">
    <property type="entry name" value="Flavodoxin_5"/>
    <property type="match status" value="1"/>
</dbReference>
<dbReference type="RefSeq" id="WP_282839495.1">
    <property type="nucleotide sequence ID" value="NZ_JASCXW010000016.1"/>
</dbReference>
<dbReference type="InterPro" id="IPR026816">
    <property type="entry name" value="Flavodoxin_dom"/>
</dbReference>
<dbReference type="InterPro" id="IPR017896">
    <property type="entry name" value="4Fe4S_Fe-S-bd"/>
</dbReference>
<dbReference type="PANTHER" id="PTHR43687:SF6">
    <property type="entry name" value="L-ASPARTATE SEMIALDEHYDE SULFURTRANSFERASE IRON-SULFUR SUBUNIT"/>
    <property type="match status" value="1"/>
</dbReference>
<evidence type="ECO:0000259" key="8">
    <source>
        <dbReference type="PROSITE" id="PS51379"/>
    </source>
</evidence>
<dbReference type="GO" id="GO:0051539">
    <property type="term" value="F:4 iron, 4 sulfur cluster binding"/>
    <property type="evidence" value="ECO:0007669"/>
    <property type="project" value="UniProtKB-KW"/>
</dbReference>
<evidence type="ECO:0000256" key="5">
    <source>
        <dbReference type="ARBA" id="ARBA00022982"/>
    </source>
</evidence>
<evidence type="ECO:0000256" key="7">
    <source>
        <dbReference type="ARBA" id="ARBA00023014"/>
    </source>
</evidence>
<dbReference type="SUPFAM" id="SSF52218">
    <property type="entry name" value="Flavoproteins"/>
    <property type="match status" value="1"/>
</dbReference>
<evidence type="ECO:0000313" key="10">
    <source>
        <dbReference type="Proteomes" id="UP001431532"/>
    </source>
</evidence>
<keyword evidence="2" id="KW-0004">4Fe-4S</keyword>
<evidence type="ECO:0000313" key="9">
    <source>
        <dbReference type="EMBL" id="MDI6453066.1"/>
    </source>
</evidence>
<keyword evidence="5" id="KW-0249">Electron transport</keyword>
<organism evidence="9 10">
    <name type="scientific">Peloplasma aerotolerans</name>
    <dbReference type="NCBI Taxonomy" id="3044389"/>
    <lineage>
        <taxon>Bacteria</taxon>
        <taxon>Bacillati</taxon>
        <taxon>Mycoplasmatota</taxon>
        <taxon>Mollicutes</taxon>
        <taxon>Acholeplasmatales</taxon>
        <taxon>Acholeplasmataceae</taxon>
        <taxon>Peloplasma</taxon>
    </lineage>
</organism>
<evidence type="ECO:0000256" key="3">
    <source>
        <dbReference type="ARBA" id="ARBA00022723"/>
    </source>
</evidence>
<dbReference type="Pfam" id="PF13237">
    <property type="entry name" value="Fer4_10"/>
    <property type="match status" value="1"/>
</dbReference>
<evidence type="ECO:0000256" key="2">
    <source>
        <dbReference type="ARBA" id="ARBA00022485"/>
    </source>
</evidence>